<name>A0ABS5BR23_9BACT</name>
<dbReference type="RefSeq" id="WP_210654210.1">
    <property type="nucleotide sequence ID" value="NZ_JAGKQQ010000001.1"/>
</dbReference>
<keyword evidence="1" id="KW-0808">Transferase</keyword>
<dbReference type="Gene3D" id="3.40.50.150">
    <property type="entry name" value="Vaccinia Virus protein VP39"/>
    <property type="match status" value="1"/>
</dbReference>
<dbReference type="InterPro" id="IPR019410">
    <property type="entry name" value="Methyltransf_16"/>
</dbReference>
<dbReference type="GO" id="GO:0032259">
    <property type="term" value="P:methylation"/>
    <property type="evidence" value="ECO:0007669"/>
    <property type="project" value="UniProtKB-KW"/>
</dbReference>
<sequence>MTTPAAPPPVLSTSIGDFPLSECRLRVGDKELSVLHTDAVLSLGEETRFLNDPDRRAPYGAVLWPGAIALAHEIAARAAEFRGKTVLELGAGTGLPGIVAAALGATVVQTDRSELIIHVCRLNGERNRMAGIEYRLADWTEWAEETRYDWIVGSDILYADTQHEHLRRIFSGNLAPGGRVLLSDPYRPPSLPLLQGLEAGGWRARHSRWAIDTGDEARAVAVYELTPP</sequence>
<comment type="caution">
    <text evidence="1">The sequence shown here is derived from an EMBL/GenBank/DDBJ whole genome shotgun (WGS) entry which is preliminary data.</text>
</comment>
<proteinExistence type="predicted"/>
<dbReference type="CDD" id="cd02440">
    <property type="entry name" value="AdoMet_MTases"/>
    <property type="match status" value="1"/>
</dbReference>
<keyword evidence="1" id="KW-0489">Methyltransferase</keyword>
<evidence type="ECO:0000313" key="1">
    <source>
        <dbReference type="EMBL" id="MBP3956184.1"/>
    </source>
</evidence>
<keyword evidence="2" id="KW-1185">Reference proteome</keyword>
<dbReference type="Proteomes" id="UP000676565">
    <property type="component" value="Unassembled WGS sequence"/>
</dbReference>
<dbReference type="Pfam" id="PF10294">
    <property type="entry name" value="Methyltransf_16"/>
    <property type="match status" value="1"/>
</dbReference>
<dbReference type="SUPFAM" id="SSF53335">
    <property type="entry name" value="S-adenosyl-L-methionine-dependent methyltransferases"/>
    <property type="match status" value="1"/>
</dbReference>
<dbReference type="GO" id="GO:0008168">
    <property type="term" value="F:methyltransferase activity"/>
    <property type="evidence" value="ECO:0007669"/>
    <property type="project" value="UniProtKB-KW"/>
</dbReference>
<protein>
    <submittedName>
        <fullName evidence="1">Methyltransferase domain-containing protein</fullName>
    </submittedName>
</protein>
<gene>
    <name evidence="1" type="ORF">J8F10_12910</name>
</gene>
<dbReference type="PANTHER" id="PTHR14614:SF132">
    <property type="entry name" value="PROTEIN-LYSINE METHYLTRANSFERASE C42C1.13"/>
    <property type="match status" value="1"/>
</dbReference>
<accession>A0ABS5BR23</accession>
<reference evidence="1 2" key="1">
    <citation type="submission" date="2021-04" db="EMBL/GenBank/DDBJ databases">
        <authorList>
            <person name="Ivanova A."/>
        </authorList>
    </citation>
    <scope>NUCLEOTIDE SEQUENCE [LARGE SCALE GENOMIC DNA]</scope>
    <source>
        <strain evidence="1 2">G18</strain>
    </source>
</reference>
<evidence type="ECO:0000313" key="2">
    <source>
        <dbReference type="Proteomes" id="UP000676565"/>
    </source>
</evidence>
<dbReference type="PANTHER" id="PTHR14614">
    <property type="entry name" value="HEPATOCELLULAR CARCINOMA-ASSOCIATED ANTIGEN"/>
    <property type="match status" value="1"/>
</dbReference>
<organism evidence="1 2">
    <name type="scientific">Gemmata palustris</name>
    <dbReference type="NCBI Taxonomy" id="2822762"/>
    <lineage>
        <taxon>Bacteria</taxon>
        <taxon>Pseudomonadati</taxon>
        <taxon>Planctomycetota</taxon>
        <taxon>Planctomycetia</taxon>
        <taxon>Gemmatales</taxon>
        <taxon>Gemmataceae</taxon>
        <taxon>Gemmata</taxon>
    </lineage>
</organism>
<dbReference type="EMBL" id="JAGKQQ010000001">
    <property type="protein sequence ID" value="MBP3956184.1"/>
    <property type="molecule type" value="Genomic_DNA"/>
</dbReference>
<dbReference type="InterPro" id="IPR029063">
    <property type="entry name" value="SAM-dependent_MTases_sf"/>
</dbReference>